<evidence type="ECO:0000256" key="1">
    <source>
        <dbReference type="ARBA" id="ARBA00001958"/>
    </source>
</evidence>
<keyword evidence="8 14" id="KW-0418">Kinase</keyword>
<dbReference type="EC" id="2.7.1.40" evidence="4 14"/>
<dbReference type="GO" id="GO:0004743">
    <property type="term" value="F:pyruvate kinase activity"/>
    <property type="evidence" value="ECO:0007669"/>
    <property type="project" value="UniProtKB-EC"/>
</dbReference>
<keyword evidence="6" id="KW-0479">Metal-binding</keyword>
<dbReference type="PRINTS" id="PR01050">
    <property type="entry name" value="PYRUVTKNASE"/>
</dbReference>
<evidence type="ECO:0000256" key="12">
    <source>
        <dbReference type="ARBA" id="ARBA00023317"/>
    </source>
</evidence>
<comment type="cofactor">
    <cofactor evidence="1">
        <name>K(+)</name>
        <dbReference type="ChEBI" id="CHEBI:29103"/>
    </cofactor>
</comment>
<evidence type="ECO:0000313" key="16">
    <source>
        <dbReference type="EMBL" id="RUS13233.1"/>
    </source>
</evidence>
<evidence type="ECO:0000256" key="14">
    <source>
        <dbReference type="RuleBase" id="RU000504"/>
    </source>
</evidence>
<dbReference type="UniPathway" id="UPA00109">
    <property type="reaction ID" value="UER00188"/>
</dbReference>
<keyword evidence="17" id="KW-1185">Reference proteome</keyword>
<evidence type="ECO:0000256" key="4">
    <source>
        <dbReference type="ARBA" id="ARBA00012142"/>
    </source>
</evidence>
<comment type="similarity">
    <text evidence="3 14">Belongs to the pyruvate kinase family.</text>
</comment>
<dbReference type="PROSITE" id="PS00110">
    <property type="entry name" value="PYRUVATE_KINASE"/>
    <property type="match status" value="1"/>
</dbReference>
<dbReference type="Proteomes" id="UP000274822">
    <property type="component" value="Unassembled WGS sequence"/>
</dbReference>
<accession>A0A433P6S2</accession>
<comment type="caution">
    <text evidence="16">The sequence shown here is derived from an EMBL/GenBank/DDBJ whole genome shotgun (WGS) entry which is preliminary data.</text>
</comment>
<dbReference type="SUPFAM" id="SSF50800">
    <property type="entry name" value="PK beta-barrel domain-like"/>
    <property type="match status" value="1"/>
</dbReference>
<gene>
    <name evidence="16" type="ORF">BC938DRAFT_478012</name>
</gene>
<dbReference type="SUPFAM" id="SSF51621">
    <property type="entry name" value="Phosphoenolpyruvate/pyruvate domain"/>
    <property type="match status" value="1"/>
</dbReference>
<dbReference type="PANTHER" id="PTHR11817">
    <property type="entry name" value="PYRUVATE KINASE"/>
    <property type="match status" value="1"/>
</dbReference>
<dbReference type="InterPro" id="IPR015813">
    <property type="entry name" value="Pyrv/PenolPyrv_kinase-like_dom"/>
</dbReference>
<dbReference type="GO" id="GO:0030955">
    <property type="term" value="F:potassium ion binding"/>
    <property type="evidence" value="ECO:0007669"/>
    <property type="project" value="InterPro"/>
</dbReference>
<dbReference type="InterPro" id="IPR011037">
    <property type="entry name" value="Pyrv_Knase-like_insert_dom_sf"/>
</dbReference>
<dbReference type="Pfam" id="PF00224">
    <property type="entry name" value="PK"/>
    <property type="match status" value="1"/>
</dbReference>
<evidence type="ECO:0000256" key="2">
    <source>
        <dbReference type="ARBA" id="ARBA00004997"/>
    </source>
</evidence>
<dbReference type="Gene3D" id="2.40.33.10">
    <property type="entry name" value="PK beta-barrel domain-like"/>
    <property type="match status" value="1"/>
</dbReference>
<evidence type="ECO:0000259" key="15">
    <source>
        <dbReference type="Pfam" id="PF00224"/>
    </source>
</evidence>
<dbReference type="InterPro" id="IPR040442">
    <property type="entry name" value="Pyrv_kinase-like_dom_sf"/>
</dbReference>
<evidence type="ECO:0000256" key="5">
    <source>
        <dbReference type="ARBA" id="ARBA00022679"/>
    </source>
</evidence>
<dbReference type="Gene3D" id="3.20.20.60">
    <property type="entry name" value="Phosphoenolpyruvate-binding domains"/>
    <property type="match status" value="1"/>
</dbReference>
<name>A0A433P6S2_9FUNG</name>
<evidence type="ECO:0000256" key="9">
    <source>
        <dbReference type="ARBA" id="ARBA00022840"/>
    </source>
</evidence>
<evidence type="ECO:0000256" key="6">
    <source>
        <dbReference type="ARBA" id="ARBA00022723"/>
    </source>
</evidence>
<dbReference type="InterPro" id="IPR001697">
    <property type="entry name" value="Pyr_Knase"/>
</dbReference>
<evidence type="ECO:0000256" key="13">
    <source>
        <dbReference type="ARBA" id="ARBA00048152"/>
    </source>
</evidence>
<evidence type="ECO:0000256" key="11">
    <source>
        <dbReference type="ARBA" id="ARBA00023152"/>
    </source>
</evidence>
<comment type="pathway">
    <text evidence="2 14">Carbohydrate degradation; glycolysis; pyruvate from D-glyceraldehyde 3-phosphate: step 5/5.</text>
</comment>
<dbReference type="GO" id="GO:0000287">
    <property type="term" value="F:magnesium ion binding"/>
    <property type="evidence" value="ECO:0007669"/>
    <property type="project" value="InterPro"/>
</dbReference>
<organism evidence="16 17">
    <name type="scientific">Jimgerdemannia flammicorona</name>
    <dbReference type="NCBI Taxonomy" id="994334"/>
    <lineage>
        <taxon>Eukaryota</taxon>
        <taxon>Fungi</taxon>
        <taxon>Fungi incertae sedis</taxon>
        <taxon>Mucoromycota</taxon>
        <taxon>Mucoromycotina</taxon>
        <taxon>Endogonomycetes</taxon>
        <taxon>Endogonales</taxon>
        <taxon>Endogonaceae</taxon>
        <taxon>Jimgerdemannia</taxon>
    </lineage>
</organism>
<dbReference type="GO" id="GO:0016301">
    <property type="term" value="F:kinase activity"/>
    <property type="evidence" value="ECO:0007669"/>
    <property type="project" value="UniProtKB-KW"/>
</dbReference>
<evidence type="ECO:0000313" key="17">
    <source>
        <dbReference type="Proteomes" id="UP000274822"/>
    </source>
</evidence>
<dbReference type="GO" id="GO:0005524">
    <property type="term" value="F:ATP binding"/>
    <property type="evidence" value="ECO:0007669"/>
    <property type="project" value="UniProtKB-KW"/>
</dbReference>
<sequence>MTANPFPYRFRPSLCVDSGWHECLRHLTSMTLLPCLSSFPVFPGRPVAIALDTKGPEIRTGLMKDGIEVSIIQRTLPLMMVSNPDSTLKTHHWAPCPSPFLPQLPISAGHKMIFSVDDKYAEHSDLNVMYIDYKNLPRVIEIGKNIYVDDGVLSFEVLEKGEDYVRVRALNNGKLCSKKGVNLPKTSVDLPALSEKDKKDLLFGVQNNVDIIFASFIRRTQDIRDIRAVLGERGKYIKIISKLENHQGVENFDQILRETDGVMVARGDLGIEIPCERVFIAQKMMIAKCNLAGKPVIW</sequence>
<dbReference type="InterPro" id="IPR015806">
    <property type="entry name" value="Pyrv_Knase_insert_dom_sf"/>
</dbReference>
<protein>
    <recommendedName>
        <fullName evidence="4 14">Pyruvate kinase</fullName>
        <ecNumber evidence="4 14">2.7.1.40</ecNumber>
    </recommendedName>
</protein>
<feature type="domain" description="Pyruvate kinase barrel" evidence="15">
    <location>
        <begin position="104"/>
        <end position="297"/>
    </location>
</feature>
<proteinExistence type="inferred from homology"/>
<dbReference type="InterPro" id="IPR015793">
    <property type="entry name" value="Pyrv_Knase_brl"/>
</dbReference>
<dbReference type="AlphaFoldDB" id="A0A433P6S2"/>
<evidence type="ECO:0000256" key="3">
    <source>
        <dbReference type="ARBA" id="ARBA00008663"/>
    </source>
</evidence>
<dbReference type="InterPro" id="IPR018209">
    <property type="entry name" value="Pyrv_Knase_AS"/>
</dbReference>
<keyword evidence="12 16" id="KW-0670">Pyruvate</keyword>
<evidence type="ECO:0000256" key="8">
    <source>
        <dbReference type="ARBA" id="ARBA00022777"/>
    </source>
</evidence>
<keyword evidence="10 14" id="KW-0460">Magnesium</keyword>
<keyword evidence="5 14" id="KW-0808">Transferase</keyword>
<keyword evidence="9" id="KW-0067">ATP-binding</keyword>
<evidence type="ECO:0000256" key="7">
    <source>
        <dbReference type="ARBA" id="ARBA00022741"/>
    </source>
</evidence>
<dbReference type="EMBL" id="RBNJ01030548">
    <property type="protein sequence ID" value="RUS13233.1"/>
    <property type="molecule type" value="Genomic_DNA"/>
</dbReference>
<reference evidence="16 17" key="1">
    <citation type="journal article" date="2018" name="New Phytol.">
        <title>Phylogenomics of Endogonaceae and evolution of mycorrhizas within Mucoromycota.</title>
        <authorList>
            <person name="Chang Y."/>
            <person name="Desiro A."/>
            <person name="Na H."/>
            <person name="Sandor L."/>
            <person name="Lipzen A."/>
            <person name="Clum A."/>
            <person name="Barry K."/>
            <person name="Grigoriev I.V."/>
            <person name="Martin F.M."/>
            <person name="Stajich J.E."/>
            <person name="Smith M.E."/>
            <person name="Bonito G."/>
            <person name="Spatafora J.W."/>
        </authorList>
    </citation>
    <scope>NUCLEOTIDE SEQUENCE [LARGE SCALE GENOMIC DNA]</scope>
    <source>
        <strain evidence="16 17">AD002</strain>
    </source>
</reference>
<keyword evidence="11 14" id="KW-0324">Glycolysis</keyword>
<evidence type="ECO:0000256" key="10">
    <source>
        <dbReference type="ARBA" id="ARBA00022842"/>
    </source>
</evidence>
<comment type="catalytic activity">
    <reaction evidence="13 14">
        <text>pyruvate + ATP = phosphoenolpyruvate + ADP + H(+)</text>
        <dbReference type="Rhea" id="RHEA:18157"/>
        <dbReference type="ChEBI" id="CHEBI:15361"/>
        <dbReference type="ChEBI" id="CHEBI:15378"/>
        <dbReference type="ChEBI" id="CHEBI:30616"/>
        <dbReference type="ChEBI" id="CHEBI:58702"/>
        <dbReference type="ChEBI" id="CHEBI:456216"/>
        <dbReference type="EC" id="2.7.1.40"/>
    </reaction>
</comment>
<keyword evidence="7" id="KW-0547">Nucleotide-binding</keyword>